<dbReference type="RefSeq" id="XP_008870709.1">
    <property type="nucleotide sequence ID" value="XM_008872487.1"/>
</dbReference>
<dbReference type="AlphaFoldDB" id="A0A024U2U6"/>
<dbReference type="VEuPathDB" id="FungiDB:H310_07155"/>
<dbReference type="InterPro" id="IPR029044">
    <property type="entry name" value="Nucleotide-diphossugar_trans"/>
</dbReference>
<accession>A0A024U2U6</accession>
<gene>
    <name evidence="1" type="ORF">H310_07155</name>
</gene>
<protein>
    <submittedName>
        <fullName evidence="1">Uncharacterized protein</fullName>
    </submittedName>
</protein>
<dbReference type="EMBL" id="KI913964">
    <property type="protein sequence ID" value="ETW00574.1"/>
    <property type="molecule type" value="Genomic_DNA"/>
</dbReference>
<organism evidence="1">
    <name type="scientific">Aphanomyces invadans</name>
    <dbReference type="NCBI Taxonomy" id="157072"/>
    <lineage>
        <taxon>Eukaryota</taxon>
        <taxon>Sar</taxon>
        <taxon>Stramenopiles</taxon>
        <taxon>Oomycota</taxon>
        <taxon>Saprolegniomycetes</taxon>
        <taxon>Saprolegniales</taxon>
        <taxon>Verrucalvaceae</taxon>
        <taxon>Aphanomyces</taxon>
    </lineage>
</organism>
<proteinExistence type="predicted"/>
<name>A0A024U2U6_9STRA</name>
<evidence type="ECO:0000313" key="1">
    <source>
        <dbReference type="EMBL" id="ETW00574.1"/>
    </source>
</evidence>
<dbReference type="GeneID" id="20084205"/>
<reference evidence="1" key="1">
    <citation type="submission" date="2013-12" db="EMBL/GenBank/DDBJ databases">
        <title>The Genome Sequence of Aphanomyces invadans NJM9701.</title>
        <authorList>
            <consortium name="The Broad Institute Genomics Platform"/>
            <person name="Russ C."/>
            <person name="Tyler B."/>
            <person name="van West P."/>
            <person name="Dieguez-Uribeondo J."/>
            <person name="Young S.K."/>
            <person name="Zeng Q."/>
            <person name="Gargeya S."/>
            <person name="Fitzgerald M."/>
            <person name="Abouelleil A."/>
            <person name="Alvarado L."/>
            <person name="Chapman S.B."/>
            <person name="Gainer-Dewar J."/>
            <person name="Goldberg J."/>
            <person name="Griggs A."/>
            <person name="Gujja S."/>
            <person name="Hansen M."/>
            <person name="Howarth C."/>
            <person name="Imamovic A."/>
            <person name="Ireland A."/>
            <person name="Larimer J."/>
            <person name="McCowan C."/>
            <person name="Murphy C."/>
            <person name="Pearson M."/>
            <person name="Poon T.W."/>
            <person name="Priest M."/>
            <person name="Roberts A."/>
            <person name="Saif S."/>
            <person name="Shea T."/>
            <person name="Sykes S."/>
            <person name="Wortman J."/>
            <person name="Nusbaum C."/>
            <person name="Birren B."/>
        </authorList>
    </citation>
    <scope>NUCLEOTIDE SEQUENCE [LARGE SCALE GENOMIC DNA]</scope>
    <source>
        <strain evidence="1">NJM9701</strain>
    </source>
</reference>
<dbReference type="STRING" id="157072.A0A024U2U6"/>
<dbReference type="OrthoDB" id="2014201at2759"/>
<sequence length="95" mass="11277">MFPDFQVVSYKYNALKTLRTAHPQTWDIEEVKNIHYILTKPWSIDPSHPTIVDPYVDLYELWWATRVHLPAEWIEVASGRQPLENGRQRAQCDRV</sequence>
<dbReference type="SUPFAM" id="SSF53448">
    <property type="entry name" value="Nucleotide-diphospho-sugar transferases"/>
    <property type="match status" value="1"/>
</dbReference>